<protein>
    <submittedName>
        <fullName evidence="1">Uncharacterized protein</fullName>
    </submittedName>
</protein>
<reference evidence="1 2" key="2">
    <citation type="journal article" date="2017" name="Front. Plant Sci.">
        <title>Gene Classification and Mining of Molecular Markers Useful in Red Clover (Trifolium pratense) Breeding.</title>
        <authorList>
            <person name="Istvanek J."/>
            <person name="Dluhosova J."/>
            <person name="Dluhos P."/>
            <person name="Patkova L."/>
            <person name="Nedelnik J."/>
            <person name="Repkova J."/>
        </authorList>
    </citation>
    <scope>NUCLEOTIDE SEQUENCE [LARGE SCALE GENOMIC DNA]</scope>
    <source>
        <strain evidence="2">cv. Tatra</strain>
        <tissue evidence="1">Young leaves</tissue>
    </source>
</reference>
<evidence type="ECO:0000313" key="1">
    <source>
        <dbReference type="EMBL" id="PNX64509.1"/>
    </source>
</evidence>
<evidence type="ECO:0000313" key="2">
    <source>
        <dbReference type="Proteomes" id="UP000236291"/>
    </source>
</evidence>
<reference evidence="1 2" key="1">
    <citation type="journal article" date="2014" name="Am. J. Bot.">
        <title>Genome assembly and annotation for red clover (Trifolium pratense; Fabaceae).</title>
        <authorList>
            <person name="Istvanek J."/>
            <person name="Jaros M."/>
            <person name="Krenek A."/>
            <person name="Repkova J."/>
        </authorList>
    </citation>
    <scope>NUCLEOTIDE SEQUENCE [LARGE SCALE GENOMIC DNA]</scope>
    <source>
        <strain evidence="2">cv. Tatra</strain>
        <tissue evidence="1">Young leaves</tissue>
    </source>
</reference>
<dbReference type="AlphaFoldDB" id="A0A2K3KE38"/>
<gene>
    <name evidence="1" type="ORF">L195_g062150</name>
</gene>
<dbReference type="Proteomes" id="UP000236291">
    <property type="component" value="Unassembled WGS sequence"/>
</dbReference>
<proteinExistence type="predicted"/>
<comment type="caution">
    <text evidence="1">The sequence shown here is derived from an EMBL/GenBank/DDBJ whole genome shotgun (WGS) entry which is preliminary data.</text>
</comment>
<organism evidence="1 2">
    <name type="scientific">Trifolium pratense</name>
    <name type="common">Red clover</name>
    <dbReference type="NCBI Taxonomy" id="57577"/>
    <lineage>
        <taxon>Eukaryota</taxon>
        <taxon>Viridiplantae</taxon>
        <taxon>Streptophyta</taxon>
        <taxon>Embryophyta</taxon>
        <taxon>Tracheophyta</taxon>
        <taxon>Spermatophyta</taxon>
        <taxon>Magnoliopsida</taxon>
        <taxon>eudicotyledons</taxon>
        <taxon>Gunneridae</taxon>
        <taxon>Pentapetalae</taxon>
        <taxon>rosids</taxon>
        <taxon>fabids</taxon>
        <taxon>Fabales</taxon>
        <taxon>Fabaceae</taxon>
        <taxon>Papilionoideae</taxon>
        <taxon>50 kb inversion clade</taxon>
        <taxon>NPAAA clade</taxon>
        <taxon>Hologalegina</taxon>
        <taxon>IRL clade</taxon>
        <taxon>Trifolieae</taxon>
        <taxon>Trifolium</taxon>
    </lineage>
</organism>
<dbReference type="EMBL" id="ASHM01167019">
    <property type="protein sequence ID" value="PNX64509.1"/>
    <property type="molecule type" value="Genomic_DNA"/>
</dbReference>
<sequence length="62" mass="7264">GRIKLSYCNTENQIADVLTKPLKIDKFKDTRKMLNVFSMPLKIVKFKDTRKMLNVFSIESLN</sequence>
<feature type="non-terminal residue" evidence="1">
    <location>
        <position position="1"/>
    </location>
</feature>
<accession>A0A2K3KE38</accession>
<name>A0A2K3KE38_TRIPR</name>